<dbReference type="Gramene" id="Os06t0640201-01">
    <property type="protein sequence ID" value="Os06t0640201-01"/>
    <property type="gene ID" value="Os06g0640201"/>
</dbReference>
<protein>
    <submittedName>
        <fullName evidence="1">Os06g0640201 protein</fullName>
    </submittedName>
</protein>
<dbReference type="EMBL" id="AP014962">
    <property type="protein sequence ID" value="BAS98801.1"/>
    <property type="molecule type" value="Genomic_DNA"/>
</dbReference>
<dbReference type="Proteomes" id="UP000059680">
    <property type="component" value="Chromosome 6"/>
</dbReference>
<reference evidence="1 2" key="3">
    <citation type="journal article" date="2013" name="Rice">
        <title>Improvement of the Oryza sativa Nipponbare reference genome using next generation sequence and optical map data.</title>
        <authorList>
            <person name="Kawahara Y."/>
            <person name="de la Bastide M."/>
            <person name="Hamilton J.P."/>
            <person name="Kanamori H."/>
            <person name="McCombie W.R."/>
            <person name="Ouyang S."/>
            <person name="Schwartz D.C."/>
            <person name="Tanaka T."/>
            <person name="Wu J."/>
            <person name="Zhou S."/>
            <person name="Childs K.L."/>
            <person name="Davidson R.M."/>
            <person name="Lin H."/>
            <person name="Quesada-Ocampo L."/>
            <person name="Vaillancourt B."/>
            <person name="Sakai H."/>
            <person name="Lee S.S."/>
            <person name="Kim J."/>
            <person name="Numa H."/>
            <person name="Itoh T."/>
            <person name="Buell C.R."/>
            <person name="Matsumoto T."/>
        </authorList>
    </citation>
    <scope>NUCLEOTIDE SEQUENCE [LARGE SCALE GENOMIC DNA]</scope>
    <source>
        <strain evidence="2">cv. Nipponbare</strain>
    </source>
</reference>
<accession>A0A0N7KMH1</accession>
<evidence type="ECO:0000313" key="1">
    <source>
        <dbReference type="EMBL" id="BAS98801.1"/>
    </source>
</evidence>
<evidence type="ECO:0000313" key="2">
    <source>
        <dbReference type="Proteomes" id="UP000059680"/>
    </source>
</evidence>
<organism evidence="1 2">
    <name type="scientific">Oryza sativa subsp. japonica</name>
    <name type="common">Rice</name>
    <dbReference type="NCBI Taxonomy" id="39947"/>
    <lineage>
        <taxon>Eukaryota</taxon>
        <taxon>Viridiplantae</taxon>
        <taxon>Streptophyta</taxon>
        <taxon>Embryophyta</taxon>
        <taxon>Tracheophyta</taxon>
        <taxon>Spermatophyta</taxon>
        <taxon>Magnoliopsida</taxon>
        <taxon>Liliopsida</taxon>
        <taxon>Poales</taxon>
        <taxon>Poaceae</taxon>
        <taxon>BOP clade</taxon>
        <taxon>Oryzoideae</taxon>
        <taxon>Oryzeae</taxon>
        <taxon>Oryzinae</taxon>
        <taxon>Oryza</taxon>
        <taxon>Oryza sativa</taxon>
    </lineage>
</organism>
<reference evidence="2" key="1">
    <citation type="journal article" date="2005" name="Nature">
        <title>The map-based sequence of the rice genome.</title>
        <authorList>
            <consortium name="International rice genome sequencing project (IRGSP)"/>
            <person name="Matsumoto T."/>
            <person name="Wu J."/>
            <person name="Kanamori H."/>
            <person name="Katayose Y."/>
            <person name="Fujisawa M."/>
            <person name="Namiki N."/>
            <person name="Mizuno H."/>
            <person name="Yamamoto K."/>
            <person name="Antonio B.A."/>
            <person name="Baba T."/>
            <person name="Sakata K."/>
            <person name="Nagamura Y."/>
            <person name="Aoki H."/>
            <person name="Arikawa K."/>
            <person name="Arita K."/>
            <person name="Bito T."/>
            <person name="Chiden Y."/>
            <person name="Fujitsuka N."/>
            <person name="Fukunaka R."/>
            <person name="Hamada M."/>
            <person name="Harada C."/>
            <person name="Hayashi A."/>
            <person name="Hijishita S."/>
            <person name="Honda M."/>
            <person name="Hosokawa S."/>
            <person name="Ichikawa Y."/>
            <person name="Idonuma A."/>
            <person name="Iijima M."/>
            <person name="Ikeda M."/>
            <person name="Ikeno M."/>
            <person name="Ito K."/>
            <person name="Ito S."/>
            <person name="Ito T."/>
            <person name="Ito Y."/>
            <person name="Ito Y."/>
            <person name="Iwabuchi A."/>
            <person name="Kamiya K."/>
            <person name="Karasawa W."/>
            <person name="Kurita K."/>
            <person name="Katagiri S."/>
            <person name="Kikuta A."/>
            <person name="Kobayashi H."/>
            <person name="Kobayashi N."/>
            <person name="Machita K."/>
            <person name="Maehara T."/>
            <person name="Masukawa M."/>
            <person name="Mizubayashi T."/>
            <person name="Mukai Y."/>
            <person name="Nagasaki H."/>
            <person name="Nagata Y."/>
            <person name="Naito S."/>
            <person name="Nakashima M."/>
            <person name="Nakama Y."/>
            <person name="Nakamichi Y."/>
            <person name="Nakamura M."/>
            <person name="Meguro A."/>
            <person name="Negishi M."/>
            <person name="Ohta I."/>
            <person name="Ohta T."/>
            <person name="Okamoto M."/>
            <person name="Ono N."/>
            <person name="Saji S."/>
            <person name="Sakaguchi M."/>
            <person name="Sakai K."/>
            <person name="Shibata M."/>
            <person name="Shimokawa T."/>
            <person name="Song J."/>
            <person name="Takazaki Y."/>
            <person name="Terasawa K."/>
            <person name="Tsugane M."/>
            <person name="Tsuji K."/>
            <person name="Ueda S."/>
            <person name="Waki K."/>
            <person name="Yamagata H."/>
            <person name="Yamamoto M."/>
            <person name="Yamamoto S."/>
            <person name="Yamane H."/>
            <person name="Yoshiki S."/>
            <person name="Yoshihara R."/>
            <person name="Yukawa K."/>
            <person name="Zhong H."/>
            <person name="Yano M."/>
            <person name="Yuan Q."/>
            <person name="Ouyang S."/>
            <person name="Liu J."/>
            <person name="Jones K.M."/>
            <person name="Gansberger K."/>
            <person name="Moffat K."/>
            <person name="Hill J."/>
            <person name="Bera J."/>
            <person name="Fadrosh D."/>
            <person name="Jin S."/>
            <person name="Johri S."/>
            <person name="Kim M."/>
            <person name="Overton L."/>
            <person name="Reardon M."/>
            <person name="Tsitrin T."/>
            <person name="Vuong H."/>
            <person name="Weaver B."/>
            <person name="Ciecko A."/>
            <person name="Tallon L."/>
            <person name="Jackson J."/>
            <person name="Pai G."/>
            <person name="Aken S.V."/>
            <person name="Utterback T."/>
            <person name="Reidmuller S."/>
            <person name="Feldblyum T."/>
            <person name="Hsiao J."/>
            <person name="Zismann V."/>
            <person name="Iobst S."/>
            <person name="de Vazeille A.R."/>
            <person name="Buell C.R."/>
            <person name="Ying K."/>
            <person name="Li Y."/>
            <person name="Lu T."/>
            <person name="Huang Y."/>
            <person name="Zhao Q."/>
            <person name="Feng Q."/>
            <person name="Zhang L."/>
            <person name="Zhu J."/>
            <person name="Weng Q."/>
            <person name="Mu J."/>
            <person name="Lu Y."/>
            <person name="Fan D."/>
            <person name="Liu Y."/>
            <person name="Guan J."/>
            <person name="Zhang Y."/>
            <person name="Yu S."/>
            <person name="Liu X."/>
            <person name="Zhang Y."/>
            <person name="Hong G."/>
            <person name="Han B."/>
            <person name="Choisne N."/>
            <person name="Demange N."/>
            <person name="Orjeda G."/>
            <person name="Samain S."/>
            <person name="Cattolico L."/>
            <person name="Pelletier E."/>
            <person name="Couloux A."/>
            <person name="Segurens B."/>
            <person name="Wincker P."/>
            <person name="D'Hont A."/>
            <person name="Scarpelli C."/>
            <person name="Weissenbach J."/>
            <person name="Salanoubat M."/>
            <person name="Quetier F."/>
            <person name="Yu Y."/>
            <person name="Kim H.R."/>
            <person name="Rambo T."/>
            <person name="Currie J."/>
            <person name="Collura K."/>
            <person name="Luo M."/>
            <person name="Yang T."/>
            <person name="Ammiraju J.S.S."/>
            <person name="Engler F."/>
            <person name="Soderlund C."/>
            <person name="Wing R.A."/>
            <person name="Palmer L.E."/>
            <person name="de la Bastide M."/>
            <person name="Spiegel L."/>
            <person name="Nascimento L."/>
            <person name="Zutavern T."/>
            <person name="O'Shaughnessy A."/>
            <person name="Dike S."/>
            <person name="Dedhia N."/>
            <person name="Preston R."/>
            <person name="Balija V."/>
            <person name="McCombie W.R."/>
            <person name="Chow T."/>
            <person name="Chen H."/>
            <person name="Chung M."/>
            <person name="Chen C."/>
            <person name="Shaw J."/>
            <person name="Wu H."/>
            <person name="Hsiao K."/>
            <person name="Chao Y."/>
            <person name="Chu M."/>
            <person name="Cheng C."/>
            <person name="Hour A."/>
            <person name="Lee P."/>
            <person name="Lin S."/>
            <person name="Lin Y."/>
            <person name="Liou J."/>
            <person name="Liu S."/>
            <person name="Hsing Y."/>
            <person name="Raghuvanshi S."/>
            <person name="Mohanty A."/>
            <person name="Bharti A.K."/>
            <person name="Gaur A."/>
            <person name="Gupta V."/>
            <person name="Kumar D."/>
            <person name="Ravi V."/>
            <person name="Vij S."/>
            <person name="Kapur A."/>
            <person name="Khurana P."/>
            <person name="Khurana P."/>
            <person name="Khurana J.P."/>
            <person name="Tyagi A.K."/>
            <person name="Gaikwad K."/>
            <person name="Singh A."/>
            <person name="Dalal V."/>
            <person name="Srivastava S."/>
            <person name="Dixit A."/>
            <person name="Pal A.K."/>
            <person name="Ghazi I.A."/>
            <person name="Yadav M."/>
            <person name="Pandit A."/>
            <person name="Bhargava A."/>
            <person name="Sureshbabu K."/>
            <person name="Batra K."/>
            <person name="Sharma T.R."/>
            <person name="Mohapatra T."/>
            <person name="Singh N.K."/>
            <person name="Messing J."/>
            <person name="Nelson A.B."/>
            <person name="Fuks G."/>
            <person name="Kavchok S."/>
            <person name="Keizer G."/>
            <person name="Linton E."/>
            <person name="Llaca V."/>
            <person name="Song R."/>
            <person name="Tanyolac B."/>
            <person name="Young S."/>
            <person name="Ho-Il K."/>
            <person name="Hahn J.H."/>
            <person name="Sangsakoo G."/>
            <person name="Vanavichit A."/>
            <person name="de Mattos Luiz.A.T."/>
            <person name="Zimmer P.D."/>
            <person name="Malone G."/>
            <person name="Dellagostin O."/>
            <person name="de Oliveira A.C."/>
            <person name="Bevan M."/>
            <person name="Bancroft I."/>
            <person name="Minx P."/>
            <person name="Cordum H."/>
            <person name="Wilson R."/>
            <person name="Cheng Z."/>
            <person name="Jin W."/>
            <person name="Jiang J."/>
            <person name="Leong S.A."/>
            <person name="Iwama H."/>
            <person name="Gojobori T."/>
            <person name="Itoh T."/>
            <person name="Niimura Y."/>
            <person name="Fujii Y."/>
            <person name="Habara T."/>
            <person name="Sakai H."/>
            <person name="Sato Y."/>
            <person name="Wilson G."/>
            <person name="Kumar K."/>
            <person name="McCouch S."/>
            <person name="Juretic N."/>
            <person name="Hoen D."/>
            <person name="Wright S."/>
            <person name="Bruskiewich R."/>
            <person name="Bureau T."/>
            <person name="Miyao A."/>
            <person name="Hirochika H."/>
            <person name="Nishikawa T."/>
            <person name="Kadowaki K."/>
            <person name="Sugiura M."/>
            <person name="Burr B."/>
            <person name="Sasaki T."/>
        </authorList>
    </citation>
    <scope>NUCLEOTIDE SEQUENCE [LARGE SCALE GENOMIC DNA]</scope>
    <source>
        <strain evidence="2">cv. Nipponbare</strain>
    </source>
</reference>
<reference evidence="1 2" key="2">
    <citation type="journal article" date="2013" name="Plant Cell Physiol.">
        <title>Rice Annotation Project Database (RAP-DB): an integrative and interactive database for rice genomics.</title>
        <authorList>
            <person name="Sakai H."/>
            <person name="Lee S.S."/>
            <person name="Tanaka T."/>
            <person name="Numa H."/>
            <person name="Kim J."/>
            <person name="Kawahara Y."/>
            <person name="Wakimoto H."/>
            <person name="Yang C.C."/>
            <person name="Iwamoto M."/>
            <person name="Abe T."/>
            <person name="Yamada Y."/>
            <person name="Muto A."/>
            <person name="Inokuchi H."/>
            <person name="Ikemura T."/>
            <person name="Matsumoto T."/>
            <person name="Sasaki T."/>
            <person name="Itoh T."/>
        </authorList>
    </citation>
    <scope>NUCLEOTIDE SEQUENCE [LARGE SCALE GENOMIC DNA]</scope>
    <source>
        <strain evidence="2">cv. Nipponbare</strain>
    </source>
</reference>
<name>A0A0N7KMH1_ORYSJ</name>
<feature type="non-terminal residue" evidence="1">
    <location>
        <position position="1"/>
    </location>
</feature>
<gene>
    <name evidence="1" type="ordered locus">Os06g0640201</name>
    <name evidence="1" type="ORF">OSNPB_060640201</name>
</gene>
<proteinExistence type="predicted"/>
<dbReference type="PaxDb" id="39947-A0A0N7KMH1"/>
<dbReference type="InParanoid" id="A0A0N7KMH1"/>
<dbReference type="AlphaFoldDB" id="A0A0N7KMH1"/>
<dbReference type="SMR" id="A0A0N7KMH1"/>
<keyword evidence="2" id="KW-1185">Reference proteome</keyword>
<sequence>LHLLWRRRTSLDGAASPFLQDAVGRPSIAPPPPIYLAADDRSTASLLHKASLPASSASVSVLPAVGCHFSLPWPSPILCPFCCSHSAPLPSSVGYLPLCSWSSCPAQLRTALELHT</sequence>